<gene>
    <name evidence="2" type="ORF">CSOJ01_14593</name>
</gene>
<evidence type="ECO:0000313" key="3">
    <source>
        <dbReference type="Proteomes" id="UP000652219"/>
    </source>
</evidence>
<sequence length="118" mass="12760">MLGSCLCDVLSRPRGGGEHATSPSLLLSVSVISTLADIYHLGRGGDVPEAATHQMLQAYSDASVMEFHLTHLPAVFVDCQFDGGMSGQEMGKALQGFMDRMRPPPRRCGWRGPDEPLM</sequence>
<evidence type="ECO:0000313" key="2">
    <source>
        <dbReference type="EMBL" id="KAF6790322.1"/>
    </source>
</evidence>
<evidence type="ECO:0000256" key="1">
    <source>
        <dbReference type="SAM" id="MobiDB-lite"/>
    </source>
</evidence>
<name>A0A8H6IPM4_9PEZI</name>
<protein>
    <submittedName>
        <fullName evidence="2">Uncharacterized protein</fullName>
    </submittedName>
</protein>
<dbReference type="AlphaFoldDB" id="A0A8H6IPM4"/>
<feature type="region of interest" description="Disordered" evidence="1">
    <location>
        <begin position="97"/>
        <end position="118"/>
    </location>
</feature>
<comment type="caution">
    <text evidence="2">The sequence shown here is derived from an EMBL/GenBank/DDBJ whole genome shotgun (WGS) entry which is preliminary data.</text>
</comment>
<proteinExistence type="predicted"/>
<dbReference type="EMBL" id="WIGN01000506">
    <property type="protein sequence ID" value="KAF6790322.1"/>
    <property type="molecule type" value="Genomic_DNA"/>
</dbReference>
<organism evidence="2 3">
    <name type="scientific">Colletotrichum sojae</name>
    <dbReference type="NCBI Taxonomy" id="2175907"/>
    <lineage>
        <taxon>Eukaryota</taxon>
        <taxon>Fungi</taxon>
        <taxon>Dikarya</taxon>
        <taxon>Ascomycota</taxon>
        <taxon>Pezizomycotina</taxon>
        <taxon>Sordariomycetes</taxon>
        <taxon>Hypocreomycetidae</taxon>
        <taxon>Glomerellales</taxon>
        <taxon>Glomerellaceae</taxon>
        <taxon>Colletotrichum</taxon>
        <taxon>Colletotrichum orchidearum species complex</taxon>
    </lineage>
</organism>
<reference evidence="2 3" key="1">
    <citation type="journal article" date="2020" name="Phytopathology">
        <title>Genome Sequence Resources of Colletotrichum truncatum, C. plurivorum, C. musicola, and C. sojae: Four Species Pathogenic to Soybean (Glycine max).</title>
        <authorList>
            <person name="Rogerio F."/>
            <person name="Boufleur T.R."/>
            <person name="Ciampi-Guillardi M."/>
            <person name="Sukno S.A."/>
            <person name="Thon M.R."/>
            <person name="Massola Junior N.S."/>
            <person name="Baroncelli R."/>
        </authorList>
    </citation>
    <scope>NUCLEOTIDE SEQUENCE [LARGE SCALE GENOMIC DNA]</scope>
    <source>
        <strain evidence="2 3">LFN0009</strain>
    </source>
</reference>
<dbReference type="Proteomes" id="UP000652219">
    <property type="component" value="Unassembled WGS sequence"/>
</dbReference>
<keyword evidence="3" id="KW-1185">Reference proteome</keyword>
<accession>A0A8H6IPM4</accession>